<accession>A0ABR4BUT2</accession>
<feature type="chain" id="PRO_5046189759" evidence="1">
    <location>
        <begin position="18"/>
        <end position="207"/>
    </location>
</feature>
<evidence type="ECO:0000313" key="2">
    <source>
        <dbReference type="EMBL" id="KAL2061405.1"/>
    </source>
</evidence>
<feature type="signal peptide" evidence="1">
    <location>
        <begin position="1"/>
        <end position="17"/>
    </location>
</feature>
<dbReference type="EMBL" id="JAZHXI010000019">
    <property type="protein sequence ID" value="KAL2061405.1"/>
    <property type="molecule type" value="Genomic_DNA"/>
</dbReference>
<sequence length="207" mass="22234">MHFPTILALGLFHLVIAGPVKFEPTFAHFSTEAANKGAPSFDLSPWGYSNTGGALPRAYDLSSGANLTYVPEKSWERFLEIKAGRFNASATTLAASPAGGLAERGCDSIHFDMVAFGGCTASYQNTCVTSNTCYANTCNATWQYIYVYSVQSAYITFWTSKACNGDKGSINPHCGSGSTQSCTLNRSFNSLRLYSGCHDQYGNDGCV</sequence>
<protein>
    <submittedName>
        <fullName evidence="2">Uncharacterized protein</fullName>
    </submittedName>
</protein>
<keyword evidence="1" id="KW-0732">Signal</keyword>
<name>A0ABR4BUT2_9HELO</name>
<proteinExistence type="predicted"/>
<comment type="caution">
    <text evidence="2">The sequence shown here is derived from an EMBL/GenBank/DDBJ whole genome shotgun (WGS) entry which is preliminary data.</text>
</comment>
<evidence type="ECO:0000313" key="3">
    <source>
        <dbReference type="Proteomes" id="UP001595075"/>
    </source>
</evidence>
<dbReference type="Proteomes" id="UP001595075">
    <property type="component" value="Unassembled WGS sequence"/>
</dbReference>
<reference evidence="2 3" key="1">
    <citation type="journal article" date="2024" name="Commun. Biol.">
        <title>Comparative genomic analysis of thermophilic fungi reveals convergent evolutionary adaptations and gene losses.</title>
        <authorList>
            <person name="Steindorff A.S."/>
            <person name="Aguilar-Pontes M.V."/>
            <person name="Robinson A.J."/>
            <person name="Andreopoulos B."/>
            <person name="LaButti K."/>
            <person name="Kuo A."/>
            <person name="Mondo S."/>
            <person name="Riley R."/>
            <person name="Otillar R."/>
            <person name="Haridas S."/>
            <person name="Lipzen A."/>
            <person name="Grimwood J."/>
            <person name="Schmutz J."/>
            <person name="Clum A."/>
            <person name="Reid I.D."/>
            <person name="Moisan M.C."/>
            <person name="Butler G."/>
            <person name="Nguyen T.T.M."/>
            <person name="Dewar K."/>
            <person name="Conant G."/>
            <person name="Drula E."/>
            <person name="Henrissat B."/>
            <person name="Hansel C."/>
            <person name="Singer S."/>
            <person name="Hutchinson M.I."/>
            <person name="de Vries R.P."/>
            <person name="Natvig D.O."/>
            <person name="Powell A.J."/>
            <person name="Tsang A."/>
            <person name="Grigoriev I.V."/>
        </authorList>
    </citation>
    <scope>NUCLEOTIDE SEQUENCE [LARGE SCALE GENOMIC DNA]</scope>
    <source>
        <strain evidence="2 3">CBS 494.80</strain>
    </source>
</reference>
<evidence type="ECO:0000256" key="1">
    <source>
        <dbReference type="SAM" id="SignalP"/>
    </source>
</evidence>
<gene>
    <name evidence="2" type="ORF">VTL71DRAFT_7678</name>
</gene>
<organism evidence="2 3">
    <name type="scientific">Oculimacula yallundae</name>
    <dbReference type="NCBI Taxonomy" id="86028"/>
    <lineage>
        <taxon>Eukaryota</taxon>
        <taxon>Fungi</taxon>
        <taxon>Dikarya</taxon>
        <taxon>Ascomycota</taxon>
        <taxon>Pezizomycotina</taxon>
        <taxon>Leotiomycetes</taxon>
        <taxon>Helotiales</taxon>
        <taxon>Ploettnerulaceae</taxon>
        <taxon>Oculimacula</taxon>
    </lineage>
</organism>
<keyword evidence="3" id="KW-1185">Reference proteome</keyword>